<reference evidence="11" key="1">
    <citation type="submission" date="2019-04" db="EMBL/GenBank/DDBJ databases">
        <title>Friends and foes A comparative genomics studyof 23 Aspergillus species from section Flavi.</title>
        <authorList>
            <consortium name="DOE Joint Genome Institute"/>
            <person name="Kjaerbolling I."/>
            <person name="Vesth T."/>
            <person name="Frisvad J.C."/>
            <person name="Nybo J.L."/>
            <person name="Theobald S."/>
            <person name="Kildgaard S."/>
            <person name="Isbrandt T."/>
            <person name="Kuo A."/>
            <person name="Sato A."/>
            <person name="Lyhne E.K."/>
            <person name="Kogle M.E."/>
            <person name="Wiebenga A."/>
            <person name="Kun R.S."/>
            <person name="Lubbers R.J."/>
            <person name="Makela M.R."/>
            <person name="Barry K."/>
            <person name="Chovatia M."/>
            <person name="Clum A."/>
            <person name="Daum C."/>
            <person name="Haridas S."/>
            <person name="He G."/>
            <person name="LaButti K."/>
            <person name="Lipzen A."/>
            <person name="Mondo S."/>
            <person name="Riley R."/>
            <person name="Salamov A."/>
            <person name="Simmons B.A."/>
            <person name="Magnuson J.K."/>
            <person name="Henrissat B."/>
            <person name="Mortensen U.H."/>
            <person name="Larsen T.O."/>
            <person name="Devries R.P."/>
            <person name="Grigoriev I.V."/>
            <person name="Machida M."/>
            <person name="Baker S.E."/>
            <person name="Andersen M.R."/>
        </authorList>
    </citation>
    <scope>NUCLEOTIDE SEQUENCE [LARGE SCALE GENOMIC DNA]</scope>
    <source>
        <strain evidence="11">IBT 14317</strain>
    </source>
</reference>
<keyword evidence="10" id="KW-1133">Transmembrane helix</keyword>
<dbReference type="InterPro" id="IPR036396">
    <property type="entry name" value="Cyt_P450_sf"/>
</dbReference>
<dbReference type="CDD" id="cd11060">
    <property type="entry name" value="CYP57A1-like"/>
    <property type="match status" value="1"/>
</dbReference>
<evidence type="ECO:0000256" key="4">
    <source>
        <dbReference type="ARBA" id="ARBA00022723"/>
    </source>
</evidence>
<dbReference type="Proteomes" id="UP000326877">
    <property type="component" value="Unassembled WGS sequence"/>
</dbReference>
<dbReference type="PRINTS" id="PR00463">
    <property type="entry name" value="EP450I"/>
</dbReference>
<dbReference type="EMBL" id="ML735215">
    <property type="protein sequence ID" value="KAE8396315.1"/>
    <property type="molecule type" value="Genomic_DNA"/>
</dbReference>
<sequence length="533" mass="61949">MRLSKLPRAKCAYITLYENHLNSPIQSKMYLLLLLPILIISYHILYLLYTTLITKSLLSIPGPFITRLTKLWYFDRVRRGHFEHDNIHLHARYGPVVRIAPDHYSISDRAAVKLVYGTGTKFTKSAWYDGWKHPSPERWTLFPDRDIRRHAETRKRFSGLYSMSSLVHYEEFVDHCTNIFSQRLMEYAQRGESLNLGHWFQCYAFDVIGDITFGERFGFLDEGKDIEGTIDALQKTLVYSTLIGIYPEWHPRLFGPLSHFSWSGAGGRAYIMRYVQEKIRRHGGHAKRDPENGGLQTQDFLEKMMLARDKDPEKVTDYHLFMMGQSNVIAGSDTTAISLSAIMYHLLHYPEVLEKLRREVDEFTAQGRCSPRVTFKESQEMPYFQAVMKEALRMHSATGLPLWRVVPAGGAEISGYFFPEGTTVGINTWVAHYDEGIFPDAKSFRPERWIEAESEPESLKIMNEMYMPFGMGSRTCIGKHISILEMSKLIPRLIRDFDFITTNQQWCTENYWFVKPTDFIVKVHKRAPNPKHV</sequence>
<evidence type="ECO:0000256" key="8">
    <source>
        <dbReference type="PIRSR" id="PIRSR602401-1"/>
    </source>
</evidence>
<dbReference type="InterPro" id="IPR017972">
    <property type="entry name" value="Cyt_P450_CS"/>
</dbReference>
<dbReference type="PRINTS" id="PR00385">
    <property type="entry name" value="P450"/>
</dbReference>
<evidence type="ECO:0000256" key="2">
    <source>
        <dbReference type="ARBA" id="ARBA00010617"/>
    </source>
</evidence>
<keyword evidence="3 8" id="KW-0349">Heme</keyword>
<protein>
    <submittedName>
        <fullName evidence="11">Cytochrome P450</fullName>
    </submittedName>
</protein>
<comment type="similarity">
    <text evidence="2 9">Belongs to the cytochrome P450 family.</text>
</comment>
<keyword evidence="6 8" id="KW-0408">Iron</keyword>
<dbReference type="GO" id="GO:0004497">
    <property type="term" value="F:monooxygenase activity"/>
    <property type="evidence" value="ECO:0007669"/>
    <property type="project" value="UniProtKB-KW"/>
</dbReference>
<dbReference type="PROSITE" id="PS00086">
    <property type="entry name" value="CYTOCHROME_P450"/>
    <property type="match status" value="1"/>
</dbReference>
<evidence type="ECO:0000256" key="5">
    <source>
        <dbReference type="ARBA" id="ARBA00023002"/>
    </source>
</evidence>
<dbReference type="PANTHER" id="PTHR24305:SF188">
    <property type="entry name" value="P450, PUTATIVE (EUROFUNG)-RELATED"/>
    <property type="match status" value="1"/>
</dbReference>
<evidence type="ECO:0000256" key="9">
    <source>
        <dbReference type="RuleBase" id="RU000461"/>
    </source>
</evidence>
<dbReference type="InterPro" id="IPR002401">
    <property type="entry name" value="Cyt_P450_E_grp-I"/>
</dbReference>
<dbReference type="GO" id="GO:0016705">
    <property type="term" value="F:oxidoreductase activity, acting on paired donors, with incorporation or reduction of molecular oxygen"/>
    <property type="evidence" value="ECO:0007669"/>
    <property type="project" value="InterPro"/>
</dbReference>
<feature type="transmembrane region" description="Helical" evidence="10">
    <location>
        <begin position="29"/>
        <end position="49"/>
    </location>
</feature>
<evidence type="ECO:0000256" key="6">
    <source>
        <dbReference type="ARBA" id="ARBA00023004"/>
    </source>
</evidence>
<keyword evidence="5 9" id="KW-0560">Oxidoreductase</keyword>
<dbReference type="Gene3D" id="1.10.630.10">
    <property type="entry name" value="Cytochrome P450"/>
    <property type="match status" value="1"/>
</dbReference>
<comment type="cofactor">
    <cofactor evidence="1 8">
        <name>heme</name>
        <dbReference type="ChEBI" id="CHEBI:30413"/>
    </cofactor>
</comment>
<dbReference type="AlphaFoldDB" id="A0A5N7CQD0"/>
<evidence type="ECO:0000256" key="3">
    <source>
        <dbReference type="ARBA" id="ARBA00022617"/>
    </source>
</evidence>
<evidence type="ECO:0000256" key="10">
    <source>
        <dbReference type="SAM" id="Phobius"/>
    </source>
</evidence>
<keyword evidence="10" id="KW-0472">Membrane</keyword>
<dbReference type="InterPro" id="IPR050121">
    <property type="entry name" value="Cytochrome_P450_monoxygenase"/>
</dbReference>
<dbReference type="FunFam" id="1.10.630.10:FF:000050">
    <property type="entry name" value="Cytochrome P450 monooxygenase"/>
    <property type="match status" value="1"/>
</dbReference>
<evidence type="ECO:0000313" key="11">
    <source>
        <dbReference type="EMBL" id="KAE8396315.1"/>
    </source>
</evidence>
<keyword evidence="10" id="KW-0812">Transmembrane</keyword>
<name>A0A5N7CQD0_PETAA</name>
<keyword evidence="4 8" id="KW-0479">Metal-binding</keyword>
<dbReference type="OrthoDB" id="3934656at2759"/>
<gene>
    <name evidence="11" type="ORF">BDV23DRAFT_192161</name>
</gene>
<organism evidence="11">
    <name type="scientific">Petromyces alliaceus</name>
    <name type="common">Aspergillus alliaceus</name>
    <dbReference type="NCBI Taxonomy" id="209559"/>
    <lineage>
        <taxon>Eukaryota</taxon>
        <taxon>Fungi</taxon>
        <taxon>Dikarya</taxon>
        <taxon>Ascomycota</taxon>
        <taxon>Pezizomycotina</taxon>
        <taxon>Eurotiomycetes</taxon>
        <taxon>Eurotiomycetidae</taxon>
        <taxon>Eurotiales</taxon>
        <taxon>Aspergillaceae</taxon>
        <taxon>Aspergillus</taxon>
        <taxon>Aspergillus subgen. Circumdati</taxon>
    </lineage>
</organism>
<dbReference type="GO" id="GO:0005506">
    <property type="term" value="F:iron ion binding"/>
    <property type="evidence" value="ECO:0007669"/>
    <property type="project" value="InterPro"/>
</dbReference>
<accession>A0A5N7CQD0</accession>
<dbReference type="InterPro" id="IPR001128">
    <property type="entry name" value="Cyt_P450"/>
</dbReference>
<dbReference type="SUPFAM" id="SSF48264">
    <property type="entry name" value="Cytochrome P450"/>
    <property type="match status" value="1"/>
</dbReference>
<evidence type="ECO:0000256" key="7">
    <source>
        <dbReference type="ARBA" id="ARBA00023033"/>
    </source>
</evidence>
<feature type="binding site" description="axial binding residue" evidence="8">
    <location>
        <position position="476"/>
    </location>
    <ligand>
        <name>heme</name>
        <dbReference type="ChEBI" id="CHEBI:30413"/>
    </ligand>
    <ligandPart>
        <name>Fe</name>
        <dbReference type="ChEBI" id="CHEBI:18248"/>
    </ligandPart>
</feature>
<evidence type="ECO:0000256" key="1">
    <source>
        <dbReference type="ARBA" id="ARBA00001971"/>
    </source>
</evidence>
<dbReference type="Pfam" id="PF00067">
    <property type="entry name" value="p450"/>
    <property type="match status" value="1"/>
</dbReference>
<dbReference type="PANTHER" id="PTHR24305">
    <property type="entry name" value="CYTOCHROME P450"/>
    <property type="match status" value="1"/>
</dbReference>
<proteinExistence type="inferred from homology"/>
<keyword evidence="7 9" id="KW-0503">Monooxygenase</keyword>
<dbReference type="GO" id="GO:0020037">
    <property type="term" value="F:heme binding"/>
    <property type="evidence" value="ECO:0007669"/>
    <property type="project" value="InterPro"/>
</dbReference>